<evidence type="ECO:0000256" key="6">
    <source>
        <dbReference type="ARBA" id="ARBA00023125"/>
    </source>
</evidence>
<dbReference type="AlphaFoldDB" id="A0A834XRZ2"/>
<evidence type="ECO:0000256" key="7">
    <source>
        <dbReference type="ARBA" id="ARBA00023242"/>
    </source>
</evidence>
<feature type="region of interest" description="Disordered" evidence="10">
    <location>
        <begin position="339"/>
        <end position="364"/>
    </location>
</feature>
<dbReference type="GO" id="GO:0008270">
    <property type="term" value="F:zinc ion binding"/>
    <property type="evidence" value="ECO:0007669"/>
    <property type="project" value="UniProtKB-KW"/>
</dbReference>
<feature type="region of interest" description="Disordered" evidence="10">
    <location>
        <begin position="755"/>
        <end position="815"/>
    </location>
</feature>
<dbReference type="GO" id="GO:0010468">
    <property type="term" value="P:regulation of gene expression"/>
    <property type="evidence" value="ECO:0007669"/>
    <property type="project" value="TreeGrafter"/>
</dbReference>
<sequence>MEIAYAPLPKLVPIGSPRVIATQEFLSDKTSFAEVLQSDPVKRLLKKPNILLRAICKTPAETVNNNNNNNSNNYINNDSSCTSVTSNVTSASKSIQKTNDLSIPTKGEYLLPSKNNGKSEIILERVDNSKKNCGHIENCEYIMCDVNVEQYVDENEVSPIVAINIDETEINAPVSKHCENNNCDALNIDHNLCRRIIIPLYPCDKINKCDICDVLFKTRKSRLIHKNCIKKNIYQHNKVDVDKLLRQRMRERELQINELLKIKRSENIHDRYTEENIIQRLKKNRELDVIPKHKIPPEPIITITPLSKLVKKLQQEQKQEQQQQQQPIFDLGRISSIQTSSNLPSTVTNNSHNNNSNYNNNNNSIDSNKIELKLSKNSSLILPKSAATQFLNNSDNLSLLSQKQNNINLCMNNGSINQHDKHHEYTNKNTIPQATVYPIIFMPVRIVPIANLKSEPSLLHHQLGIPKYCLVADTVLPTDIKGQLKQILPAPTIKIAPKPKPTTSFIQLQPIQSIQPVQPIQPIQPVLPNSMPINTAINELLKINNNNEQQDNNNIKIDKVTSFNLRRTRRNRNRAIRRRKAAAEKAEQARLNKINNGDNNNINNGDNNINKTNIPLKLTPKVLRGPRGTYTKRQKGETKNFQCEFCHKRFYTDWYFKTHLARHTGELSEKCNYCDSGFTNTYDLRRHMSIDHKEHVEATSIGGSVDIMEDDKMNFTIENDIDDGAFDQDINNHHDNTNEHSKTVPKFKIINVNGVRSTNMRHSNGDGGDDEDDDEEDRLVIAEEDDYSENEIDEPIDSDENSDIEMVIDESQSGY</sequence>
<evidence type="ECO:0000256" key="5">
    <source>
        <dbReference type="ARBA" id="ARBA00022833"/>
    </source>
</evidence>
<keyword evidence="9" id="KW-0175">Coiled coil</keyword>
<dbReference type="OrthoDB" id="8922241at2759"/>
<feature type="compositionally biased region" description="Acidic residues" evidence="10">
    <location>
        <begin position="767"/>
        <end position="808"/>
    </location>
</feature>
<accession>A0A834XRZ2</accession>
<evidence type="ECO:0000256" key="2">
    <source>
        <dbReference type="ARBA" id="ARBA00022723"/>
    </source>
</evidence>
<feature type="coiled-coil region" evidence="9">
    <location>
        <begin position="533"/>
        <end position="592"/>
    </location>
</feature>
<dbReference type="GO" id="GO:0005634">
    <property type="term" value="C:nucleus"/>
    <property type="evidence" value="ECO:0007669"/>
    <property type="project" value="UniProtKB-SubCell"/>
</dbReference>
<dbReference type="GO" id="GO:0003677">
    <property type="term" value="F:DNA binding"/>
    <property type="evidence" value="ECO:0007669"/>
    <property type="project" value="UniProtKB-KW"/>
</dbReference>
<keyword evidence="13" id="KW-1185">Reference proteome</keyword>
<dbReference type="PROSITE" id="PS00028">
    <property type="entry name" value="ZINC_FINGER_C2H2_1"/>
    <property type="match status" value="2"/>
</dbReference>
<dbReference type="PANTHER" id="PTHR16515">
    <property type="entry name" value="PR DOMAIN ZINC FINGER PROTEIN"/>
    <property type="match status" value="1"/>
</dbReference>
<dbReference type="InterPro" id="IPR013087">
    <property type="entry name" value="Znf_C2H2_type"/>
</dbReference>
<keyword evidence="2" id="KW-0479">Metal-binding</keyword>
<evidence type="ECO:0000256" key="8">
    <source>
        <dbReference type="PROSITE-ProRule" id="PRU00042"/>
    </source>
</evidence>
<keyword evidence="5" id="KW-0862">Zinc</keyword>
<dbReference type="InterPro" id="IPR050331">
    <property type="entry name" value="Zinc_finger"/>
</dbReference>
<evidence type="ECO:0000256" key="9">
    <source>
        <dbReference type="SAM" id="Coils"/>
    </source>
</evidence>
<keyword evidence="3" id="KW-0677">Repeat</keyword>
<gene>
    <name evidence="12" type="ORF">HCN44_010522</name>
</gene>
<feature type="compositionally biased region" description="Low complexity" evidence="10">
    <location>
        <begin position="349"/>
        <end position="364"/>
    </location>
</feature>
<dbReference type="SMART" id="SM00355">
    <property type="entry name" value="ZnF_C2H2"/>
    <property type="match status" value="3"/>
</dbReference>
<feature type="domain" description="C2H2-type" evidence="11">
    <location>
        <begin position="669"/>
        <end position="697"/>
    </location>
</feature>
<evidence type="ECO:0000259" key="11">
    <source>
        <dbReference type="PROSITE" id="PS50157"/>
    </source>
</evidence>
<proteinExistence type="predicted"/>
<feature type="domain" description="C2H2-type" evidence="11">
    <location>
        <begin position="641"/>
        <end position="668"/>
    </location>
</feature>
<dbReference type="SUPFAM" id="SSF57667">
    <property type="entry name" value="beta-beta-alpha zinc fingers"/>
    <property type="match status" value="1"/>
</dbReference>
<feature type="region of interest" description="Disordered" evidence="10">
    <location>
        <begin position="594"/>
        <end position="613"/>
    </location>
</feature>
<keyword evidence="4 8" id="KW-0863">Zinc-finger</keyword>
<dbReference type="PANTHER" id="PTHR16515:SF49">
    <property type="entry name" value="GASTRULA ZINC FINGER PROTEIN XLCGF49.1-LIKE-RELATED"/>
    <property type="match status" value="1"/>
</dbReference>
<evidence type="ECO:0000256" key="4">
    <source>
        <dbReference type="ARBA" id="ARBA00022771"/>
    </source>
</evidence>
<evidence type="ECO:0000256" key="1">
    <source>
        <dbReference type="ARBA" id="ARBA00004123"/>
    </source>
</evidence>
<comment type="caution">
    <text evidence="12">The sequence shown here is derived from an EMBL/GenBank/DDBJ whole genome shotgun (WGS) entry which is preliminary data.</text>
</comment>
<dbReference type="Gene3D" id="3.30.160.60">
    <property type="entry name" value="Classic Zinc Finger"/>
    <property type="match status" value="2"/>
</dbReference>
<evidence type="ECO:0000313" key="12">
    <source>
        <dbReference type="EMBL" id="KAF7991721.1"/>
    </source>
</evidence>
<dbReference type="InterPro" id="IPR036236">
    <property type="entry name" value="Znf_C2H2_sf"/>
</dbReference>
<organism evidence="12 13">
    <name type="scientific">Aphidius gifuensis</name>
    <name type="common">Parasitoid wasp</name>
    <dbReference type="NCBI Taxonomy" id="684658"/>
    <lineage>
        <taxon>Eukaryota</taxon>
        <taxon>Metazoa</taxon>
        <taxon>Ecdysozoa</taxon>
        <taxon>Arthropoda</taxon>
        <taxon>Hexapoda</taxon>
        <taxon>Insecta</taxon>
        <taxon>Pterygota</taxon>
        <taxon>Neoptera</taxon>
        <taxon>Endopterygota</taxon>
        <taxon>Hymenoptera</taxon>
        <taxon>Apocrita</taxon>
        <taxon>Ichneumonoidea</taxon>
        <taxon>Braconidae</taxon>
        <taxon>Aphidiinae</taxon>
        <taxon>Aphidius</taxon>
    </lineage>
</organism>
<evidence type="ECO:0000256" key="3">
    <source>
        <dbReference type="ARBA" id="ARBA00022737"/>
    </source>
</evidence>
<comment type="subcellular location">
    <subcellularLocation>
        <location evidence="1">Nucleus</location>
    </subcellularLocation>
</comment>
<feature type="compositionally biased region" description="Polar residues" evidence="10">
    <location>
        <begin position="339"/>
        <end position="348"/>
    </location>
</feature>
<protein>
    <recommendedName>
        <fullName evidence="11">C2H2-type domain-containing protein</fullName>
    </recommendedName>
</protein>
<reference evidence="12 13" key="1">
    <citation type="submission" date="2020-08" db="EMBL/GenBank/DDBJ databases">
        <title>Aphidius gifuensis genome sequencing and assembly.</title>
        <authorList>
            <person name="Du Z."/>
        </authorList>
    </citation>
    <scope>NUCLEOTIDE SEQUENCE [LARGE SCALE GENOMIC DNA]</scope>
    <source>
        <strain evidence="12">YNYX2018</strain>
        <tissue evidence="12">Adults</tissue>
    </source>
</reference>
<dbReference type="Pfam" id="PF00096">
    <property type="entry name" value="zf-C2H2"/>
    <property type="match status" value="1"/>
</dbReference>
<name>A0A834XRZ2_APHGI</name>
<dbReference type="EMBL" id="JACMRX010000004">
    <property type="protein sequence ID" value="KAF7991721.1"/>
    <property type="molecule type" value="Genomic_DNA"/>
</dbReference>
<evidence type="ECO:0000256" key="10">
    <source>
        <dbReference type="SAM" id="MobiDB-lite"/>
    </source>
</evidence>
<dbReference type="Proteomes" id="UP000639338">
    <property type="component" value="Unassembled WGS sequence"/>
</dbReference>
<keyword evidence="6" id="KW-0238">DNA-binding</keyword>
<keyword evidence="7" id="KW-0539">Nucleus</keyword>
<evidence type="ECO:0000313" key="13">
    <source>
        <dbReference type="Proteomes" id="UP000639338"/>
    </source>
</evidence>
<dbReference type="PROSITE" id="PS50157">
    <property type="entry name" value="ZINC_FINGER_C2H2_2"/>
    <property type="match status" value="2"/>
</dbReference>